<dbReference type="AlphaFoldDB" id="A0A6J5YHX5"/>
<feature type="region of interest" description="Disordered" evidence="1">
    <location>
        <begin position="129"/>
        <end position="176"/>
    </location>
</feature>
<feature type="region of interest" description="Disordered" evidence="1">
    <location>
        <begin position="1"/>
        <end position="56"/>
    </location>
</feature>
<feature type="compositionally biased region" description="Basic and acidic residues" evidence="1">
    <location>
        <begin position="32"/>
        <end position="56"/>
    </location>
</feature>
<dbReference type="EMBL" id="CAEMXZ010000036">
    <property type="protein sequence ID" value="CAB4323299.1"/>
    <property type="molecule type" value="Genomic_DNA"/>
</dbReference>
<evidence type="ECO:0000256" key="1">
    <source>
        <dbReference type="SAM" id="MobiDB-lite"/>
    </source>
</evidence>
<evidence type="ECO:0000313" key="2">
    <source>
        <dbReference type="EMBL" id="CAB4323299.1"/>
    </source>
</evidence>
<reference evidence="2" key="1">
    <citation type="submission" date="2020-05" db="EMBL/GenBank/DDBJ databases">
        <authorList>
            <person name="Chiriac C."/>
            <person name="Salcher M."/>
            <person name="Ghai R."/>
            <person name="Kavagutti S V."/>
        </authorList>
    </citation>
    <scope>NUCLEOTIDE SEQUENCE</scope>
</reference>
<organism evidence="2">
    <name type="scientific">freshwater metagenome</name>
    <dbReference type="NCBI Taxonomy" id="449393"/>
    <lineage>
        <taxon>unclassified sequences</taxon>
        <taxon>metagenomes</taxon>
        <taxon>ecological metagenomes</taxon>
    </lineage>
</organism>
<accession>A0A6J5YHX5</accession>
<sequence>MDANLRCGQTMYPDDSNESRNDRPRSPNVSPEHPDVSPEHPDDPRILPGHPEMRADHHETVAYRSSACPHENQVDRHGRMAYRRPQVAIRDRLDARRLPGDRLANRPYRLRRWTFHRAPKASPKVVRRRVERSRHRGRSELRQKRFSTSRPLRVDSLGSGMDQMKGGGASGQPIGR</sequence>
<gene>
    <name evidence="2" type="ORF">UFOPK1392_01051</name>
</gene>
<protein>
    <submittedName>
        <fullName evidence="2">Unannotated protein</fullName>
    </submittedName>
</protein>
<name>A0A6J5YHX5_9ZZZZ</name>
<proteinExistence type="predicted"/>